<protein>
    <submittedName>
        <fullName evidence="1">HAD-superfamily hydrolase</fullName>
    </submittedName>
</protein>
<sequence length="276" mass="31172">MKNIYITDLDHTFLKNDLSVSDYTKKIWNSYAEDSIMSIATARTYMKTAQFLKGVEINAPMILLDGALIATMDKKIIKTTTLGRDATDTIIEEGWKFGIYPFVLALEDAKNLKESFVHDRVLNRYQKEVLSRYSTADNIQTENGIRGKDENFKIVYMGEEELLRELLEHFLTKFGDSVKYILAPETYTGCYFLTILNKDADKSHGIKSVSEAMGFELDKLTVFGDNFNDMGMFGLAGMSVAMKNAQPKVKDMAKIVLAHTNEEDGVAKYLEGLKDA</sequence>
<keyword evidence="1" id="KW-0378">Hydrolase</keyword>
<dbReference type="InterPro" id="IPR006379">
    <property type="entry name" value="HAD-SF_hydro_IIB"/>
</dbReference>
<reference evidence="1" key="1">
    <citation type="submission" date="2016-10" db="EMBL/GenBank/DDBJ databases">
        <authorList>
            <person name="de Groot N.N."/>
        </authorList>
    </citation>
    <scope>NUCLEOTIDE SEQUENCE</scope>
</reference>
<name>A0A1W1BBW0_9ZZZZ</name>
<accession>A0A1W1BBW0</accession>
<dbReference type="AlphaFoldDB" id="A0A1W1BBW0"/>
<dbReference type="InterPro" id="IPR036412">
    <property type="entry name" value="HAD-like_sf"/>
</dbReference>
<dbReference type="EMBL" id="FPHF01000011">
    <property type="protein sequence ID" value="SFV50987.1"/>
    <property type="molecule type" value="Genomic_DNA"/>
</dbReference>
<dbReference type="PANTHER" id="PTHR10000">
    <property type="entry name" value="PHOSPHOSERINE PHOSPHATASE"/>
    <property type="match status" value="1"/>
</dbReference>
<dbReference type="GO" id="GO:0000287">
    <property type="term" value="F:magnesium ion binding"/>
    <property type="evidence" value="ECO:0007669"/>
    <property type="project" value="TreeGrafter"/>
</dbReference>
<dbReference type="GO" id="GO:0005829">
    <property type="term" value="C:cytosol"/>
    <property type="evidence" value="ECO:0007669"/>
    <property type="project" value="TreeGrafter"/>
</dbReference>
<dbReference type="PROSITE" id="PS01229">
    <property type="entry name" value="COF_2"/>
    <property type="match status" value="1"/>
</dbReference>
<dbReference type="PANTHER" id="PTHR10000:SF8">
    <property type="entry name" value="HAD SUPERFAMILY HYDROLASE-LIKE, TYPE 3"/>
    <property type="match status" value="1"/>
</dbReference>
<dbReference type="InterPro" id="IPR000150">
    <property type="entry name" value="Cof"/>
</dbReference>
<dbReference type="Gene3D" id="3.30.1240.10">
    <property type="match status" value="1"/>
</dbReference>
<dbReference type="Gene3D" id="3.40.50.1000">
    <property type="entry name" value="HAD superfamily/HAD-like"/>
    <property type="match status" value="1"/>
</dbReference>
<dbReference type="GO" id="GO:0016791">
    <property type="term" value="F:phosphatase activity"/>
    <property type="evidence" value="ECO:0007669"/>
    <property type="project" value="TreeGrafter"/>
</dbReference>
<dbReference type="Pfam" id="PF08282">
    <property type="entry name" value="Hydrolase_3"/>
    <property type="match status" value="1"/>
</dbReference>
<proteinExistence type="predicted"/>
<evidence type="ECO:0000313" key="1">
    <source>
        <dbReference type="EMBL" id="SFV50987.1"/>
    </source>
</evidence>
<dbReference type="InterPro" id="IPR023214">
    <property type="entry name" value="HAD_sf"/>
</dbReference>
<dbReference type="NCBIfam" id="TIGR00099">
    <property type="entry name" value="Cof-subfamily"/>
    <property type="match status" value="1"/>
</dbReference>
<organism evidence="1">
    <name type="scientific">hydrothermal vent metagenome</name>
    <dbReference type="NCBI Taxonomy" id="652676"/>
    <lineage>
        <taxon>unclassified sequences</taxon>
        <taxon>metagenomes</taxon>
        <taxon>ecological metagenomes</taxon>
    </lineage>
</organism>
<gene>
    <name evidence="1" type="ORF">MNB_SM-4-481</name>
</gene>
<dbReference type="SUPFAM" id="SSF56784">
    <property type="entry name" value="HAD-like"/>
    <property type="match status" value="1"/>
</dbReference>
<dbReference type="NCBIfam" id="TIGR01484">
    <property type="entry name" value="HAD-SF-IIB"/>
    <property type="match status" value="1"/>
</dbReference>